<dbReference type="RefSeq" id="WP_004920497.1">
    <property type="nucleotide sequence ID" value="NC_017731.1"/>
</dbReference>
<dbReference type="GeneID" id="93519065"/>
<evidence type="ECO:0008006" key="4">
    <source>
        <dbReference type="Google" id="ProtNLM"/>
    </source>
</evidence>
<feature type="transmembrane region" description="Helical" evidence="1">
    <location>
        <begin position="21"/>
        <end position="43"/>
    </location>
</feature>
<dbReference type="Pfam" id="PF07843">
    <property type="entry name" value="DUF1634"/>
    <property type="match status" value="1"/>
</dbReference>
<sequence>MKKLTRNIEIRDQLIANLLWYGTWFATVLIAIGVIINALAAYFPLSFGGYPIIKIGIILFIFLPVARVILMLVLFLREHDYLYATIACFVLCTIAAGVFIEIDLP</sequence>
<keyword evidence="1" id="KW-0472">Membrane</keyword>
<dbReference type="OrthoDB" id="7067905at2"/>
<accession>A0A140SSJ5</accession>
<proteinExistence type="predicted"/>
<keyword evidence="1" id="KW-1133">Transmembrane helix</keyword>
<gene>
    <name evidence="2" type="ordered locus">S70_00995</name>
</gene>
<dbReference type="HOGENOM" id="CLU_140339_3_1_6"/>
<feature type="transmembrane region" description="Helical" evidence="1">
    <location>
        <begin position="81"/>
        <end position="100"/>
    </location>
</feature>
<reference evidence="2 3" key="1">
    <citation type="journal article" date="2012" name="J. Bacteriol.">
        <title>Complete Genome Sequence of Providencia stuartii Clinical Isolate MRSN 2154.</title>
        <authorList>
            <person name="Clifford R.J."/>
            <person name="Hang J."/>
            <person name="Riley M.C."/>
            <person name="Onmus-Leone F."/>
            <person name="Kuschner R.A."/>
            <person name="Lesho E.P."/>
            <person name="Waterman P.E."/>
        </authorList>
    </citation>
    <scope>NUCLEOTIDE SEQUENCE [LARGE SCALE GENOMIC DNA]</scope>
    <source>
        <strain evidence="2 3">MRSN 2154</strain>
    </source>
</reference>
<evidence type="ECO:0000313" key="2">
    <source>
        <dbReference type="EMBL" id="AFH92098.1"/>
    </source>
</evidence>
<organism evidence="2 3">
    <name type="scientific">Providencia stuartii (strain MRSN 2154)</name>
    <dbReference type="NCBI Taxonomy" id="1157951"/>
    <lineage>
        <taxon>Bacteria</taxon>
        <taxon>Pseudomonadati</taxon>
        <taxon>Pseudomonadota</taxon>
        <taxon>Gammaproteobacteria</taxon>
        <taxon>Enterobacterales</taxon>
        <taxon>Morganellaceae</taxon>
        <taxon>Providencia</taxon>
    </lineage>
</organism>
<evidence type="ECO:0000313" key="3">
    <source>
        <dbReference type="Proteomes" id="UP000005012"/>
    </source>
</evidence>
<protein>
    <recommendedName>
        <fullName evidence="4">DUF1634 domain-containing protein</fullName>
    </recommendedName>
</protein>
<dbReference type="KEGG" id="psi:S70_00995"/>
<dbReference type="AlphaFoldDB" id="A0A140SSJ5"/>
<feature type="transmembrane region" description="Helical" evidence="1">
    <location>
        <begin position="55"/>
        <end position="76"/>
    </location>
</feature>
<dbReference type="Proteomes" id="UP000005012">
    <property type="component" value="Chromosome"/>
</dbReference>
<keyword evidence="1" id="KW-0812">Transmembrane</keyword>
<reference evidence="3" key="2">
    <citation type="submission" date="2012-04" db="EMBL/GenBank/DDBJ databases">
        <title>Complete genome sequence of Providencia stuartii clinical isolate MRSN 2154.</title>
        <authorList>
            <person name="Clifford R.J."/>
            <person name="Hang J."/>
            <person name="Riley M.C."/>
            <person name="Onmus-Leone F."/>
            <person name="Kuschner R.A."/>
            <person name="Lesho E.P."/>
            <person name="Waterman P.E."/>
        </authorList>
    </citation>
    <scope>NUCLEOTIDE SEQUENCE [LARGE SCALE GENOMIC DNA]</scope>
    <source>
        <strain evidence="3">MRSN 2154</strain>
    </source>
</reference>
<dbReference type="PATRIC" id="fig|1157951.4.peg.201"/>
<dbReference type="InterPro" id="IPR012861">
    <property type="entry name" value="DUF1634"/>
</dbReference>
<name>A0A140SSJ5_PROSM</name>
<dbReference type="EMBL" id="CP003488">
    <property type="protein sequence ID" value="AFH92098.1"/>
    <property type="molecule type" value="Genomic_DNA"/>
</dbReference>
<evidence type="ECO:0000256" key="1">
    <source>
        <dbReference type="SAM" id="Phobius"/>
    </source>
</evidence>